<dbReference type="PROSITE" id="PS50206">
    <property type="entry name" value="RHODANESE_3"/>
    <property type="match status" value="2"/>
</dbReference>
<proteinExistence type="predicted"/>
<evidence type="ECO:0000313" key="8">
    <source>
        <dbReference type="EMBL" id="TDQ80794.1"/>
    </source>
</evidence>
<reference evidence="8 9" key="1">
    <citation type="submission" date="2019-03" db="EMBL/GenBank/DDBJ databases">
        <title>Genomic Encyclopedia of Type Strains, Phase III (KMG-III): the genomes of soil and plant-associated and newly described type strains.</title>
        <authorList>
            <person name="Whitman W."/>
        </authorList>
    </citation>
    <scope>NUCLEOTIDE SEQUENCE [LARGE SCALE GENOMIC DNA]</scope>
    <source>
        <strain evidence="8 9">CGMCC 1.7660</strain>
    </source>
</reference>
<evidence type="ECO:0000256" key="3">
    <source>
        <dbReference type="ARBA" id="ARBA00022679"/>
    </source>
</evidence>
<dbReference type="PROSITE" id="PS00683">
    <property type="entry name" value="RHODANESE_2"/>
    <property type="match status" value="1"/>
</dbReference>
<dbReference type="InterPro" id="IPR036873">
    <property type="entry name" value="Rhodanese-like_dom_sf"/>
</dbReference>
<dbReference type="Proteomes" id="UP000295783">
    <property type="component" value="Unassembled WGS sequence"/>
</dbReference>
<accession>A0A4R6WQV6</accession>
<dbReference type="CDD" id="cd01448">
    <property type="entry name" value="TST_Repeat_1"/>
    <property type="match status" value="1"/>
</dbReference>
<dbReference type="GO" id="GO:0005737">
    <property type="term" value="C:cytoplasm"/>
    <property type="evidence" value="ECO:0007669"/>
    <property type="project" value="UniProtKB-SubCell"/>
</dbReference>
<evidence type="ECO:0000256" key="5">
    <source>
        <dbReference type="ARBA" id="ARBA00051793"/>
    </source>
</evidence>
<feature type="domain" description="Rhodanese" evidence="7">
    <location>
        <begin position="169"/>
        <end position="283"/>
    </location>
</feature>
<evidence type="ECO:0000256" key="4">
    <source>
        <dbReference type="ARBA" id="ARBA00022737"/>
    </source>
</evidence>
<keyword evidence="2" id="KW-0963">Cytoplasm</keyword>
<dbReference type="AlphaFoldDB" id="A0A4R6WQV6"/>
<dbReference type="InterPro" id="IPR001307">
    <property type="entry name" value="Thiosulphate_STrfase_CS"/>
</dbReference>
<dbReference type="PANTHER" id="PTHR11364:SF27">
    <property type="entry name" value="SULFURTRANSFERASE"/>
    <property type="match status" value="1"/>
</dbReference>
<dbReference type="GO" id="GO:0016784">
    <property type="term" value="F:3-mercaptopyruvate sulfurtransferase activity"/>
    <property type="evidence" value="ECO:0007669"/>
    <property type="project" value="UniProtKB-EC"/>
</dbReference>
<evidence type="ECO:0000256" key="1">
    <source>
        <dbReference type="ARBA" id="ARBA00004496"/>
    </source>
</evidence>
<dbReference type="NCBIfam" id="NF008557">
    <property type="entry name" value="PRK11493.1"/>
    <property type="match status" value="1"/>
</dbReference>
<keyword evidence="3 6" id="KW-0808">Transferase</keyword>
<dbReference type="FunFam" id="3.40.250.10:FF:000001">
    <property type="entry name" value="Sulfurtransferase"/>
    <property type="match status" value="1"/>
</dbReference>
<dbReference type="SMART" id="SM00450">
    <property type="entry name" value="RHOD"/>
    <property type="match status" value="2"/>
</dbReference>
<gene>
    <name evidence="8" type="ORF">A8950_2661</name>
</gene>
<dbReference type="FunFam" id="3.40.250.10:FF:000015">
    <property type="entry name" value="Sulfurtransferase"/>
    <property type="match status" value="1"/>
</dbReference>
<dbReference type="OrthoDB" id="9781034at2"/>
<protein>
    <recommendedName>
        <fullName evidence="6">Sulfurtransferase</fullName>
    </recommendedName>
</protein>
<dbReference type="Pfam" id="PF00581">
    <property type="entry name" value="Rhodanese"/>
    <property type="match status" value="2"/>
</dbReference>
<keyword evidence="9" id="KW-1185">Reference proteome</keyword>
<comment type="caution">
    <text evidence="8">The sequence shown here is derived from an EMBL/GenBank/DDBJ whole genome shotgun (WGS) entry which is preliminary data.</text>
</comment>
<dbReference type="PROSITE" id="PS00380">
    <property type="entry name" value="RHODANESE_1"/>
    <property type="match status" value="1"/>
</dbReference>
<dbReference type="InterPro" id="IPR045078">
    <property type="entry name" value="TST/MPST-like"/>
</dbReference>
<dbReference type="GO" id="GO:0004792">
    <property type="term" value="F:thiosulfate-cyanide sulfurtransferase activity"/>
    <property type="evidence" value="ECO:0007669"/>
    <property type="project" value="InterPro"/>
</dbReference>
<comment type="subcellular location">
    <subcellularLocation>
        <location evidence="1">Cytoplasm</location>
    </subcellularLocation>
</comment>
<feature type="domain" description="Rhodanese" evidence="7">
    <location>
        <begin position="22"/>
        <end position="139"/>
    </location>
</feature>
<dbReference type="SUPFAM" id="SSF52821">
    <property type="entry name" value="Rhodanese/Cell cycle control phosphatase"/>
    <property type="match status" value="2"/>
</dbReference>
<dbReference type="RefSeq" id="WP_133614143.1">
    <property type="nucleotide sequence ID" value="NZ_SNYW01000010.1"/>
</dbReference>
<evidence type="ECO:0000313" key="9">
    <source>
        <dbReference type="Proteomes" id="UP000295783"/>
    </source>
</evidence>
<comment type="catalytic activity">
    <reaction evidence="5">
        <text>2-oxo-3-sulfanylpropanoate + [thioredoxin]-dithiol = [thioredoxin]-disulfide + hydrogen sulfide + pyruvate + H(+)</text>
        <dbReference type="Rhea" id="RHEA:21740"/>
        <dbReference type="Rhea" id="RHEA-COMP:10698"/>
        <dbReference type="Rhea" id="RHEA-COMP:10700"/>
        <dbReference type="ChEBI" id="CHEBI:15361"/>
        <dbReference type="ChEBI" id="CHEBI:15378"/>
        <dbReference type="ChEBI" id="CHEBI:29919"/>
        <dbReference type="ChEBI" id="CHEBI:29950"/>
        <dbReference type="ChEBI" id="CHEBI:50058"/>
        <dbReference type="ChEBI" id="CHEBI:57678"/>
        <dbReference type="EC" id="2.8.1.2"/>
    </reaction>
    <physiologicalReaction direction="left-to-right" evidence="5">
        <dbReference type="Rhea" id="RHEA:21741"/>
    </physiologicalReaction>
</comment>
<evidence type="ECO:0000256" key="6">
    <source>
        <dbReference type="RuleBase" id="RU000507"/>
    </source>
</evidence>
<dbReference type="InterPro" id="IPR001763">
    <property type="entry name" value="Rhodanese-like_dom"/>
</dbReference>
<dbReference type="Gene3D" id="3.40.250.10">
    <property type="entry name" value="Rhodanese-like domain"/>
    <property type="match status" value="2"/>
</dbReference>
<dbReference type="CDD" id="cd01449">
    <property type="entry name" value="TST_Repeat_2"/>
    <property type="match status" value="1"/>
</dbReference>
<evidence type="ECO:0000259" key="7">
    <source>
        <dbReference type="PROSITE" id="PS50206"/>
    </source>
</evidence>
<dbReference type="PANTHER" id="PTHR11364">
    <property type="entry name" value="THIOSULFATE SULFERTANSFERASE"/>
    <property type="match status" value="1"/>
</dbReference>
<dbReference type="EMBL" id="SNYW01000010">
    <property type="protein sequence ID" value="TDQ80794.1"/>
    <property type="molecule type" value="Genomic_DNA"/>
</dbReference>
<organism evidence="8 9">
    <name type="scientific">Dongia mobilis</name>
    <dbReference type="NCBI Taxonomy" id="578943"/>
    <lineage>
        <taxon>Bacteria</taxon>
        <taxon>Pseudomonadati</taxon>
        <taxon>Pseudomonadota</taxon>
        <taxon>Alphaproteobacteria</taxon>
        <taxon>Rhodospirillales</taxon>
        <taxon>Dongiaceae</taxon>
        <taxon>Dongia</taxon>
    </lineage>
</organism>
<keyword evidence="8" id="KW-0670">Pyruvate</keyword>
<sequence>MAGNYANPQFLVSTEWLARNLDQPDLRIVDATYYLPMQNKSARAEYEERHIPGAVFFDIDEIADTSIDLPHMLPPPEKFASRVRRLGIGDGNRIVVYDGQGMMSAARVWWMFRIFGAKDVAVLDGGLPKWLSEGRPVDDNAPAPRERHFSARLDNTQVRSKAQMLSNLTSKRDQVLDARASGRFNATEPEIWPGRRGGHIPGSRNLPYTQLLRPDQTFHDGDTLRAKFEAAGIDLRKPVTTTCGSGITASVLALGLALVGHRDVSVYDGSWAEWGLPGDNPVEP</sequence>
<name>A0A4R6WQV6_9PROT</name>
<evidence type="ECO:0000256" key="2">
    <source>
        <dbReference type="ARBA" id="ARBA00022490"/>
    </source>
</evidence>
<keyword evidence="4" id="KW-0677">Repeat</keyword>